<evidence type="ECO:0000256" key="3">
    <source>
        <dbReference type="ARBA" id="ARBA00022692"/>
    </source>
</evidence>
<feature type="transmembrane region" description="Helical" evidence="6">
    <location>
        <begin position="20"/>
        <end position="42"/>
    </location>
</feature>
<comment type="caution">
    <text evidence="7">The sequence shown here is derived from an EMBL/GenBank/DDBJ whole genome shotgun (WGS) entry which is preliminary data.</text>
</comment>
<feature type="transmembrane region" description="Helical" evidence="6">
    <location>
        <begin position="236"/>
        <end position="259"/>
    </location>
</feature>
<protein>
    <submittedName>
        <fullName evidence="7">Na(+)/H(+) antiporter NhaA</fullName>
    </submittedName>
</protein>
<evidence type="ECO:0000313" key="7">
    <source>
        <dbReference type="EMBL" id="MPL92399.1"/>
    </source>
</evidence>
<feature type="transmembrane region" description="Helical" evidence="6">
    <location>
        <begin position="111"/>
        <end position="133"/>
    </location>
</feature>
<feature type="transmembrane region" description="Helical" evidence="6">
    <location>
        <begin position="351"/>
        <end position="380"/>
    </location>
</feature>
<evidence type="ECO:0000256" key="2">
    <source>
        <dbReference type="ARBA" id="ARBA00022475"/>
    </source>
</evidence>
<keyword evidence="5 6" id="KW-0472">Membrane</keyword>
<dbReference type="NCBIfam" id="TIGR00773">
    <property type="entry name" value="NhaA"/>
    <property type="match status" value="1"/>
</dbReference>
<dbReference type="PANTHER" id="PTHR30341">
    <property type="entry name" value="SODIUM ION/PROTON ANTIPORTER NHAA-RELATED"/>
    <property type="match status" value="1"/>
</dbReference>
<dbReference type="Gene3D" id="1.20.1530.10">
    <property type="entry name" value="Na+/H+ antiporter like domain"/>
    <property type="match status" value="1"/>
</dbReference>
<dbReference type="InterPro" id="IPR004670">
    <property type="entry name" value="NhaA"/>
</dbReference>
<proteinExistence type="inferred from homology"/>
<gene>
    <name evidence="7" type="primary">nhaA_8</name>
    <name evidence="7" type="ORF">SDC9_38500</name>
</gene>
<comment type="subcellular location">
    <subcellularLocation>
        <location evidence="1">Cell inner membrane</location>
        <topology evidence="1">Multi-pass membrane protein</topology>
    </subcellularLocation>
</comment>
<keyword evidence="2" id="KW-1003">Cell membrane</keyword>
<accession>A0A644VLY3</accession>
<feature type="transmembrane region" description="Helical" evidence="6">
    <location>
        <begin position="428"/>
        <end position="447"/>
    </location>
</feature>
<dbReference type="Pfam" id="PF06965">
    <property type="entry name" value="Na_H_antiport_1"/>
    <property type="match status" value="1"/>
</dbReference>
<name>A0A644VLY3_9ZZZZ</name>
<evidence type="ECO:0000256" key="4">
    <source>
        <dbReference type="ARBA" id="ARBA00022989"/>
    </source>
</evidence>
<dbReference type="EMBL" id="VSSQ01000357">
    <property type="protein sequence ID" value="MPL92399.1"/>
    <property type="molecule type" value="Genomic_DNA"/>
</dbReference>
<feature type="transmembrane region" description="Helical" evidence="6">
    <location>
        <begin position="392"/>
        <end position="416"/>
    </location>
</feature>
<dbReference type="InterPro" id="IPR023171">
    <property type="entry name" value="Na/H_antiporter_dom_sf"/>
</dbReference>
<evidence type="ECO:0000256" key="6">
    <source>
        <dbReference type="SAM" id="Phobius"/>
    </source>
</evidence>
<dbReference type="PANTHER" id="PTHR30341:SF0">
    <property type="entry name" value="NA(+)_H(+) ANTIPORTER NHAA"/>
    <property type="match status" value="1"/>
</dbReference>
<dbReference type="HAMAP" id="MF_01844">
    <property type="entry name" value="NhaA"/>
    <property type="match status" value="1"/>
</dbReference>
<feature type="transmembrane region" description="Helical" evidence="6">
    <location>
        <begin position="327"/>
        <end position="345"/>
    </location>
</feature>
<feature type="transmembrane region" description="Helical" evidence="6">
    <location>
        <begin position="202"/>
        <end position="224"/>
    </location>
</feature>
<reference evidence="7" key="1">
    <citation type="submission" date="2019-08" db="EMBL/GenBank/DDBJ databases">
        <authorList>
            <person name="Kucharzyk K."/>
            <person name="Murdoch R.W."/>
            <person name="Higgins S."/>
            <person name="Loffler F."/>
        </authorList>
    </citation>
    <scope>NUCLEOTIDE SEQUENCE</scope>
</reference>
<feature type="transmembrane region" description="Helical" evidence="6">
    <location>
        <begin position="170"/>
        <end position="195"/>
    </location>
</feature>
<evidence type="ECO:0000256" key="5">
    <source>
        <dbReference type="ARBA" id="ARBA00023136"/>
    </source>
</evidence>
<feature type="transmembrane region" description="Helical" evidence="6">
    <location>
        <begin position="145"/>
        <end position="164"/>
    </location>
</feature>
<dbReference type="GO" id="GO:0006885">
    <property type="term" value="P:regulation of pH"/>
    <property type="evidence" value="ECO:0007669"/>
    <property type="project" value="InterPro"/>
</dbReference>
<organism evidence="7">
    <name type="scientific">bioreactor metagenome</name>
    <dbReference type="NCBI Taxonomy" id="1076179"/>
    <lineage>
        <taxon>unclassified sequences</taxon>
        <taxon>metagenomes</taxon>
        <taxon>ecological metagenomes</taxon>
    </lineage>
</organism>
<dbReference type="AlphaFoldDB" id="A0A644VLY3"/>
<keyword evidence="3 6" id="KW-0812">Transmembrane</keyword>
<sequence>MDFSYRNKNFIRIYGLIDRFKAVINPGVLLLIVAIITLVIANSSLNEWYQSLWTLDFFVGFGDFNLLSHHGHPFTSLQLINDGIMTIFFFTVGLEIKREVMVGELSSFRQAILPIIAAVGGMIIPVLLFLITGNIQGFTPEEMKGVAIPMATDIAFSIGVLSLLGKRVPVSLKIFLLTLAIADDIGGILVIALFYSNFSTTAILELALSLVFFGLLLLGNKLRINNKLFYFLNGLIIWYLFLQAGIHPTIAGVLVAFTVPARPYINLKKFTEGMEQDLSVLRSTLKNAPNDNIILSNTQVRYLTRIEAASDHVISPLQDLEDNLRDLVNYIIMPLFAFANAGVIIDISNFALFSGISLSIMIGLIVGKFAGIFLFTFLAIKLRISRQPNGMTWSNLAGVSLLGGIGFTVALFLAGLSYPLGSYVLNDAKLGIVFGSLIAGIAGYFTLKITLKKTKSE</sequence>
<dbReference type="GO" id="GO:0015385">
    <property type="term" value="F:sodium:proton antiporter activity"/>
    <property type="evidence" value="ECO:0007669"/>
    <property type="project" value="TreeGrafter"/>
</dbReference>
<dbReference type="GO" id="GO:0005886">
    <property type="term" value="C:plasma membrane"/>
    <property type="evidence" value="ECO:0007669"/>
    <property type="project" value="UniProtKB-SubCell"/>
</dbReference>
<keyword evidence="4 6" id="KW-1133">Transmembrane helix</keyword>
<evidence type="ECO:0000256" key="1">
    <source>
        <dbReference type="ARBA" id="ARBA00004429"/>
    </source>
</evidence>